<dbReference type="AlphaFoldDB" id="A0A517VUC7"/>
<dbReference type="Proteomes" id="UP000318704">
    <property type="component" value="Chromosome"/>
</dbReference>
<gene>
    <name evidence="2" type="ORF">V144x_20700</name>
</gene>
<proteinExistence type="predicted"/>
<keyword evidence="1" id="KW-0812">Transmembrane</keyword>
<evidence type="ECO:0000313" key="2">
    <source>
        <dbReference type="EMBL" id="QDT96612.1"/>
    </source>
</evidence>
<name>A0A517VUC7_9PLAN</name>
<keyword evidence="1" id="KW-1133">Transmembrane helix</keyword>
<feature type="transmembrane region" description="Helical" evidence="1">
    <location>
        <begin position="6"/>
        <end position="23"/>
    </location>
</feature>
<dbReference type="EMBL" id="CP037920">
    <property type="protein sequence ID" value="QDT96612.1"/>
    <property type="molecule type" value="Genomic_DNA"/>
</dbReference>
<protein>
    <submittedName>
        <fullName evidence="2">Uncharacterized protein</fullName>
    </submittedName>
</protein>
<dbReference type="KEGG" id="gaw:V144x_20700"/>
<evidence type="ECO:0000313" key="3">
    <source>
        <dbReference type="Proteomes" id="UP000318704"/>
    </source>
</evidence>
<feature type="transmembrane region" description="Helical" evidence="1">
    <location>
        <begin position="61"/>
        <end position="87"/>
    </location>
</feature>
<organism evidence="2 3">
    <name type="scientific">Gimesia aquarii</name>
    <dbReference type="NCBI Taxonomy" id="2527964"/>
    <lineage>
        <taxon>Bacteria</taxon>
        <taxon>Pseudomonadati</taxon>
        <taxon>Planctomycetota</taxon>
        <taxon>Planctomycetia</taxon>
        <taxon>Planctomycetales</taxon>
        <taxon>Planctomycetaceae</taxon>
        <taxon>Gimesia</taxon>
    </lineage>
</organism>
<feature type="transmembrane region" description="Helical" evidence="1">
    <location>
        <begin position="30"/>
        <end position="49"/>
    </location>
</feature>
<keyword evidence="1" id="KW-0472">Membrane</keyword>
<sequence length="104" mass="11881">MFFTVPFLILLLVLYFMTIVQSYRRGIFGMVIMQILIGLYFLLGLFIAVTTGGNYEPEQVIVGLIGSQIFAFITNLLLFPFAVFSIWKGRKFRVALKNNVNTEC</sequence>
<evidence type="ECO:0000256" key="1">
    <source>
        <dbReference type="SAM" id="Phobius"/>
    </source>
</evidence>
<accession>A0A517VUC7</accession>
<reference evidence="2 3" key="1">
    <citation type="submission" date="2019-03" db="EMBL/GenBank/DDBJ databases">
        <title>Deep-cultivation of Planctomycetes and their phenomic and genomic characterization uncovers novel biology.</title>
        <authorList>
            <person name="Wiegand S."/>
            <person name="Jogler M."/>
            <person name="Boedeker C."/>
            <person name="Pinto D."/>
            <person name="Vollmers J."/>
            <person name="Rivas-Marin E."/>
            <person name="Kohn T."/>
            <person name="Peeters S.H."/>
            <person name="Heuer A."/>
            <person name="Rast P."/>
            <person name="Oberbeckmann S."/>
            <person name="Bunk B."/>
            <person name="Jeske O."/>
            <person name="Meyerdierks A."/>
            <person name="Storesund J.E."/>
            <person name="Kallscheuer N."/>
            <person name="Luecker S."/>
            <person name="Lage O.M."/>
            <person name="Pohl T."/>
            <person name="Merkel B.J."/>
            <person name="Hornburger P."/>
            <person name="Mueller R.-W."/>
            <person name="Bruemmer F."/>
            <person name="Labrenz M."/>
            <person name="Spormann A.M."/>
            <person name="Op den Camp H."/>
            <person name="Overmann J."/>
            <person name="Amann R."/>
            <person name="Jetten M.S.M."/>
            <person name="Mascher T."/>
            <person name="Medema M.H."/>
            <person name="Devos D.P."/>
            <person name="Kaster A.-K."/>
            <person name="Ovreas L."/>
            <person name="Rohde M."/>
            <person name="Galperin M.Y."/>
            <person name="Jogler C."/>
        </authorList>
    </citation>
    <scope>NUCLEOTIDE SEQUENCE [LARGE SCALE GENOMIC DNA]</scope>
    <source>
        <strain evidence="2 3">V144</strain>
    </source>
</reference>